<dbReference type="CDD" id="cd01335">
    <property type="entry name" value="Radical_SAM"/>
    <property type="match status" value="1"/>
</dbReference>
<dbReference type="InterPro" id="IPR007197">
    <property type="entry name" value="rSAM"/>
</dbReference>
<dbReference type="PROSITE" id="PS50902">
    <property type="entry name" value="FLAVODOXIN_LIKE"/>
    <property type="match status" value="1"/>
</dbReference>
<dbReference type="UniPathway" id="UPA00375"/>
<dbReference type="RefSeq" id="XP_033596921.1">
    <property type="nucleotide sequence ID" value="XM_033742497.1"/>
</dbReference>
<evidence type="ECO:0000256" key="2">
    <source>
        <dbReference type="ARBA" id="ARBA00004797"/>
    </source>
</evidence>
<evidence type="ECO:0000256" key="11">
    <source>
        <dbReference type="ARBA" id="ARBA00023239"/>
    </source>
</evidence>
<evidence type="ECO:0000259" key="15">
    <source>
        <dbReference type="PROSITE" id="PS50902"/>
    </source>
</evidence>
<evidence type="ECO:0000313" key="17">
    <source>
        <dbReference type="EMBL" id="KAF2754470.1"/>
    </source>
</evidence>
<dbReference type="GO" id="GO:0010181">
    <property type="term" value="F:FMN binding"/>
    <property type="evidence" value="ECO:0007669"/>
    <property type="project" value="InterPro"/>
</dbReference>
<feature type="domain" description="Flavodoxin-like" evidence="15">
    <location>
        <begin position="125"/>
        <end position="293"/>
    </location>
</feature>
<dbReference type="GO" id="GO:0046872">
    <property type="term" value="F:metal ion binding"/>
    <property type="evidence" value="ECO:0007669"/>
    <property type="project" value="UniProtKB-KW"/>
</dbReference>
<dbReference type="SFLD" id="SFLDS00029">
    <property type="entry name" value="Radical_SAM"/>
    <property type="match status" value="1"/>
</dbReference>
<name>A0A6A6VXV5_9PEZI</name>
<dbReference type="InterPro" id="IPR029039">
    <property type="entry name" value="Flavoprotein-like_sf"/>
</dbReference>
<evidence type="ECO:0000256" key="7">
    <source>
        <dbReference type="ARBA" id="ARBA00022694"/>
    </source>
</evidence>
<evidence type="ECO:0000256" key="12">
    <source>
        <dbReference type="ARBA" id="ARBA00049466"/>
    </source>
</evidence>
<keyword evidence="14" id="KW-1133">Transmembrane helix</keyword>
<dbReference type="PANTHER" id="PTHR13930:SF0">
    <property type="entry name" value="S-ADENOSYL-L-METHIONINE-DEPENDENT TRNA 4-DEMETHYLWYOSINE SYNTHASE TYW1-RELATED"/>
    <property type="match status" value="1"/>
</dbReference>
<evidence type="ECO:0000259" key="16">
    <source>
        <dbReference type="PROSITE" id="PS51918"/>
    </source>
</evidence>
<dbReference type="InterPro" id="IPR013917">
    <property type="entry name" value="tRNA_wybutosine-synth"/>
</dbReference>
<keyword evidence="7" id="KW-0819">tRNA processing</keyword>
<dbReference type="InterPro" id="IPR034556">
    <property type="entry name" value="tRNA_wybutosine-synthase"/>
</dbReference>
<keyword evidence="11" id="KW-0456">Lyase</keyword>
<protein>
    <recommendedName>
        <fullName evidence="4">tRNA 4-demethylwyosine synthase (AdoMet-dependent)</fullName>
        <ecNumber evidence="4">4.1.3.44</ecNumber>
    </recommendedName>
</protein>
<keyword evidence="10" id="KW-0411">Iron-sulfur</keyword>
<keyword evidence="8" id="KW-0479">Metal-binding</keyword>
<dbReference type="PANTHER" id="PTHR13930">
    <property type="entry name" value="S-ADENOSYL-L-METHIONINE-DEPENDENT TRNA 4-DEMETHYLWYOSINE SYNTHASE"/>
    <property type="match status" value="1"/>
</dbReference>
<organism evidence="17 18">
    <name type="scientific">Pseudovirgaria hyperparasitica</name>
    <dbReference type="NCBI Taxonomy" id="470096"/>
    <lineage>
        <taxon>Eukaryota</taxon>
        <taxon>Fungi</taxon>
        <taxon>Dikarya</taxon>
        <taxon>Ascomycota</taxon>
        <taxon>Pezizomycotina</taxon>
        <taxon>Dothideomycetes</taxon>
        <taxon>Dothideomycetes incertae sedis</taxon>
        <taxon>Acrospermales</taxon>
        <taxon>Acrospermaceae</taxon>
        <taxon>Pseudovirgaria</taxon>
    </lineage>
</organism>
<dbReference type="Pfam" id="PF00258">
    <property type="entry name" value="Flavodoxin_1"/>
    <property type="match status" value="1"/>
</dbReference>
<evidence type="ECO:0000256" key="14">
    <source>
        <dbReference type="SAM" id="Phobius"/>
    </source>
</evidence>
<dbReference type="PROSITE" id="PS51918">
    <property type="entry name" value="RADICAL_SAM"/>
    <property type="match status" value="1"/>
</dbReference>
<dbReference type="EMBL" id="ML996580">
    <property type="protein sequence ID" value="KAF2754470.1"/>
    <property type="molecule type" value="Genomic_DNA"/>
</dbReference>
<evidence type="ECO:0000256" key="13">
    <source>
        <dbReference type="SAM" id="MobiDB-lite"/>
    </source>
</evidence>
<evidence type="ECO:0000256" key="1">
    <source>
        <dbReference type="ARBA" id="ARBA00001966"/>
    </source>
</evidence>
<reference evidence="17" key="1">
    <citation type="journal article" date="2020" name="Stud. Mycol.">
        <title>101 Dothideomycetes genomes: a test case for predicting lifestyles and emergence of pathogens.</title>
        <authorList>
            <person name="Haridas S."/>
            <person name="Albert R."/>
            <person name="Binder M."/>
            <person name="Bloem J."/>
            <person name="Labutti K."/>
            <person name="Salamov A."/>
            <person name="Andreopoulos B."/>
            <person name="Baker S."/>
            <person name="Barry K."/>
            <person name="Bills G."/>
            <person name="Bluhm B."/>
            <person name="Cannon C."/>
            <person name="Castanera R."/>
            <person name="Culley D."/>
            <person name="Daum C."/>
            <person name="Ezra D."/>
            <person name="Gonzalez J."/>
            <person name="Henrissat B."/>
            <person name="Kuo A."/>
            <person name="Liang C."/>
            <person name="Lipzen A."/>
            <person name="Lutzoni F."/>
            <person name="Magnuson J."/>
            <person name="Mondo S."/>
            <person name="Nolan M."/>
            <person name="Ohm R."/>
            <person name="Pangilinan J."/>
            <person name="Park H.-J."/>
            <person name="Ramirez L."/>
            <person name="Alfaro M."/>
            <person name="Sun H."/>
            <person name="Tritt A."/>
            <person name="Yoshinaga Y."/>
            <person name="Zwiers L.-H."/>
            <person name="Turgeon B."/>
            <person name="Goodwin S."/>
            <person name="Spatafora J."/>
            <person name="Crous P."/>
            <person name="Grigoriev I."/>
        </authorList>
    </citation>
    <scope>NUCLEOTIDE SEQUENCE</scope>
    <source>
        <strain evidence="17">CBS 121739</strain>
    </source>
</reference>
<proteinExistence type="inferred from homology"/>
<dbReference type="InterPro" id="IPR013785">
    <property type="entry name" value="Aldolase_TIM"/>
</dbReference>
<dbReference type="GO" id="GO:0051539">
    <property type="term" value="F:4 iron, 4 sulfur cluster binding"/>
    <property type="evidence" value="ECO:0007669"/>
    <property type="project" value="UniProtKB-KW"/>
</dbReference>
<evidence type="ECO:0000256" key="5">
    <source>
        <dbReference type="ARBA" id="ARBA00022485"/>
    </source>
</evidence>
<dbReference type="SUPFAM" id="SSF52218">
    <property type="entry name" value="Flavoproteins"/>
    <property type="match status" value="1"/>
</dbReference>
<dbReference type="GO" id="GO:0102521">
    <property type="term" value="F:tRNA-4-demethylwyosine synthase activity"/>
    <property type="evidence" value="ECO:0007669"/>
    <property type="project" value="UniProtKB-EC"/>
</dbReference>
<feature type="region of interest" description="Disordered" evidence="13">
    <location>
        <begin position="769"/>
        <end position="788"/>
    </location>
</feature>
<keyword evidence="14" id="KW-0472">Membrane</keyword>
<evidence type="ECO:0000313" key="18">
    <source>
        <dbReference type="Proteomes" id="UP000799437"/>
    </source>
</evidence>
<dbReference type="InterPro" id="IPR058240">
    <property type="entry name" value="rSAM_sf"/>
</dbReference>
<evidence type="ECO:0000256" key="10">
    <source>
        <dbReference type="ARBA" id="ARBA00023014"/>
    </source>
</evidence>
<dbReference type="SFLD" id="SFLDF00284">
    <property type="entry name" value="tRNA_wybutosine-synthesizing"/>
    <property type="match status" value="1"/>
</dbReference>
<keyword evidence="6" id="KW-0949">S-adenosyl-L-methionine</keyword>
<evidence type="ECO:0000256" key="9">
    <source>
        <dbReference type="ARBA" id="ARBA00023004"/>
    </source>
</evidence>
<feature type="transmembrane region" description="Helical" evidence="14">
    <location>
        <begin position="33"/>
        <end position="53"/>
    </location>
</feature>
<accession>A0A6A6VXV5</accession>
<keyword evidence="14" id="KW-0812">Transmembrane</keyword>
<comment type="similarity">
    <text evidence="3">Belongs to the TYW1 family.</text>
</comment>
<evidence type="ECO:0000256" key="3">
    <source>
        <dbReference type="ARBA" id="ARBA00010115"/>
    </source>
</evidence>
<dbReference type="SFLD" id="SFLDG01071">
    <property type="entry name" value="tRNA_wybutosine-synthesizing"/>
    <property type="match status" value="1"/>
</dbReference>
<dbReference type="Proteomes" id="UP000799437">
    <property type="component" value="Unassembled WGS sequence"/>
</dbReference>
<keyword evidence="18" id="KW-1185">Reference proteome</keyword>
<dbReference type="AlphaFoldDB" id="A0A6A6VXV5"/>
<evidence type="ECO:0000256" key="4">
    <source>
        <dbReference type="ARBA" id="ARBA00012821"/>
    </source>
</evidence>
<dbReference type="Gene3D" id="3.40.50.360">
    <property type="match status" value="1"/>
</dbReference>
<comment type="cofactor">
    <cofactor evidence="1">
        <name>[4Fe-4S] cluster</name>
        <dbReference type="ChEBI" id="CHEBI:49883"/>
    </cofactor>
</comment>
<comment type="pathway">
    <text evidence="2">tRNA modification; wybutosine-tRNA(Phe) biosynthesis.</text>
</comment>
<dbReference type="Gene3D" id="3.20.20.70">
    <property type="entry name" value="Aldolase class I"/>
    <property type="match status" value="1"/>
</dbReference>
<dbReference type="EC" id="4.1.3.44" evidence="4"/>
<dbReference type="OrthoDB" id="271553at2759"/>
<keyword evidence="9" id="KW-0408">Iron</keyword>
<dbReference type="InterPro" id="IPR008254">
    <property type="entry name" value="Flavodoxin/NO_synth"/>
</dbReference>
<keyword evidence="5" id="KW-0004">4Fe-4S</keyword>
<dbReference type="Pfam" id="PF04055">
    <property type="entry name" value="Radical_SAM"/>
    <property type="match status" value="1"/>
</dbReference>
<dbReference type="Pfam" id="PF08608">
    <property type="entry name" value="Wyosine_form"/>
    <property type="match status" value="1"/>
</dbReference>
<comment type="catalytic activity">
    <reaction evidence="12">
        <text>N(1)-methylguanosine(37) in tRNA(Phe) + pyruvate + S-adenosyl-L-methionine = 4-demethylwyosine(37) in tRNA(Phe) + 5'-deoxyadenosine + L-methionine + CO2 + H2O</text>
        <dbReference type="Rhea" id="RHEA:36347"/>
        <dbReference type="Rhea" id="RHEA-COMP:10164"/>
        <dbReference type="Rhea" id="RHEA-COMP:10165"/>
        <dbReference type="ChEBI" id="CHEBI:15361"/>
        <dbReference type="ChEBI" id="CHEBI:15377"/>
        <dbReference type="ChEBI" id="CHEBI:16526"/>
        <dbReference type="ChEBI" id="CHEBI:17319"/>
        <dbReference type="ChEBI" id="CHEBI:57844"/>
        <dbReference type="ChEBI" id="CHEBI:59789"/>
        <dbReference type="ChEBI" id="CHEBI:64315"/>
        <dbReference type="ChEBI" id="CHEBI:73542"/>
        <dbReference type="EC" id="4.1.3.44"/>
    </reaction>
</comment>
<feature type="domain" description="Radical SAM core" evidence="16">
    <location>
        <begin position="443"/>
        <end position="691"/>
    </location>
</feature>
<dbReference type="SUPFAM" id="SSF102114">
    <property type="entry name" value="Radical SAM enzymes"/>
    <property type="match status" value="1"/>
</dbReference>
<sequence length="788" mass="88511">MSSILTDTPDGLFHTILKALKALPRELLVSWHLYRIPVLAIVSVFCGLIILFTSRYRWYDEPRGASNLKERPEQSIASVIQNKISLEQKIVAQKIGPRKIVGQKPQSRAKLSLDTFDHTTQKVQPLVFFSSLSGTTEVAAKKLTEELDSWIKHSESDYTPLEPRVLDISYVELDDYFITAPKDDPAVKYFYLILIPSYDIDTILSNFTEHLRETHHDFRIDTAPLSGLLGYAVFGFGDKEDWPSEEEGFCYQAKEVDKWLAKLTGRKRAYPLGLGDIKSDAIARLEEWRMGVQDALGEICAGNGLGEGVPGSGDPVESEDEDEIYEDDEALAETEVAVQPKARKTKPSTRLDDLEDLGKLVQKTEETDTGPIAIDFTTYKPSKPRKSALTATIKEMVPKTSPTYASLTKQGYSIIGSHSGVKICRWTKSALRGRGSCYKYSFYGIQSHLCMEATPSLSCSNKCVFCWRHGTNPVGTTWRWVTDPPDMIFDGITTAHYKKIKMMKGVPGVRAERFAEAMRIRHCALSLVGEPIFYPHINELLAILHSHRISTFLVCNAQHPEQLAALVPVTQLYVSIDASNRESLRRIDRPLHRDFWERFLACLDILRARRHEQRTVFRLTLVKGFNVDEEVAGYADLVERALPGFVEIKGVTYCGTSASSSAGLTMQNVPFYSEVTDFVTALSAELERRGLGYGIAAEHAHSCCVLLASERFRRAGQWCTTIDYKRFFELVESKGKFGPEDYIGQPTPEWALWGNGGFDPRDQRVVGRKGKRKHVIEPTPEAEVAAEG</sequence>
<dbReference type="GeneID" id="54483551"/>
<dbReference type="GO" id="GO:0031591">
    <property type="term" value="P:wybutosine biosynthetic process"/>
    <property type="evidence" value="ECO:0007669"/>
    <property type="project" value="TreeGrafter"/>
</dbReference>
<evidence type="ECO:0000256" key="6">
    <source>
        <dbReference type="ARBA" id="ARBA00022691"/>
    </source>
</evidence>
<gene>
    <name evidence="17" type="ORF">EJ05DRAFT_456622</name>
</gene>
<evidence type="ECO:0000256" key="8">
    <source>
        <dbReference type="ARBA" id="ARBA00022723"/>
    </source>
</evidence>